<proteinExistence type="predicted"/>
<protein>
    <submittedName>
        <fullName evidence="2">Uncharacterized protein</fullName>
    </submittedName>
</protein>
<accession>B8INS8</accession>
<reference evidence="2 3" key="1">
    <citation type="submission" date="2009-01" db="EMBL/GenBank/DDBJ databases">
        <title>Complete sequence of chromosome of Methylobacterium nodulans ORS 2060.</title>
        <authorList>
            <consortium name="US DOE Joint Genome Institute"/>
            <person name="Lucas S."/>
            <person name="Copeland A."/>
            <person name="Lapidus A."/>
            <person name="Glavina del Rio T."/>
            <person name="Dalin E."/>
            <person name="Tice H."/>
            <person name="Bruce D."/>
            <person name="Goodwin L."/>
            <person name="Pitluck S."/>
            <person name="Sims D."/>
            <person name="Brettin T."/>
            <person name="Detter J.C."/>
            <person name="Han C."/>
            <person name="Larimer F."/>
            <person name="Land M."/>
            <person name="Hauser L."/>
            <person name="Kyrpides N."/>
            <person name="Ivanova N."/>
            <person name="Marx C.J."/>
            <person name="Richardson P."/>
        </authorList>
    </citation>
    <scope>NUCLEOTIDE SEQUENCE [LARGE SCALE GENOMIC DNA]</scope>
    <source>
        <strain evidence="3">LMG 21967 / CNCM I-2342 / ORS 2060</strain>
    </source>
</reference>
<evidence type="ECO:0000256" key="1">
    <source>
        <dbReference type="SAM" id="SignalP"/>
    </source>
</evidence>
<keyword evidence="3" id="KW-1185">Reference proteome</keyword>
<dbReference type="AlphaFoldDB" id="B8INS8"/>
<name>B8INS8_METNO</name>
<gene>
    <name evidence="2" type="ordered locus">Mnod_3534</name>
</gene>
<dbReference type="RefSeq" id="WP_015930104.1">
    <property type="nucleotide sequence ID" value="NC_011894.1"/>
</dbReference>
<dbReference type="KEGG" id="mno:Mnod_3534"/>
<sequence>MNRRSLLAMLGLAPVAAPVALATAKQAVHETVLHSSIQNLTVTGWAPGHSDTVIDGPRIGCGSITADRIRAEHIGAAEIPAGSISISKLRVETPIDPFCTGQDRLIGALSFGA</sequence>
<evidence type="ECO:0000313" key="2">
    <source>
        <dbReference type="EMBL" id="ACL58444.1"/>
    </source>
</evidence>
<feature type="signal peptide" evidence="1">
    <location>
        <begin position="1"/>
        <end position="22"/>
    </location>
</feature>
<evidence type="ECO:0000313" key="3">
    <source>
        <dbReference type="Proteomes" id="UP000008207"/>
    </source>
</evidence>
<dbReference type="STRING" id="460265.Mnod_3534"/>
<keyword evidence="1" id="KW-0732">Signal</keyword>
<dbReference type="HOGENOM" id="CLU_2001208_0_0_5"/>
<organism evidence="2 3">
    <name type="scientific">Methylobacterium nodulans (strain LMG 21967 / CNCM I-2342 / ORS 2060)</name>
    <dbReference type="NCBI Taxonomy" id="460265"/>
    <lineage>
        <taxon>Bacteria</taxon>
        <taxon>Pseudomonadati</taxon>
        <taxon>Pseudomonadota</taxon>
        <taxon>Alphaproteobacteria</taxon>
        <taxon>Hyphomicrobiales</taxon>
        <taxon>Methylobacteriaceae</taxon>
        <taxon>Methylobacterium</taxon>
    </lineage>
</organism>
<dbReference type="Proteomes" id="UP000008207">
    <property type="component" value="Chromosome"/>
</dbReference>
<dbReference type="EMBL" id="CP001349">
    <property type="protein sequence ID" value="ACL58444.1"/>
    <property type="molecule type" value="Genomic_DNA"/>
</dbReference>
<feature type="chain" id="PRO_5002874269" evidence="1">
    <location>
        <begin position="23"/>
        <end position="113"/>
    </location>
</feature>